<comment type="caution">
    <text evidence="5">The sequence shown here is derived from an EMBL/GenBank/DDBJ whole genome shotgun (WGS) entry which is preliminary data.</text>
</comment>
<protein>
    <submittedName>
        <fullName evidence="5">Class I adenylate-forming enzyme family protein</fullName>
    </submittedName>
</protein>
<evidence type="ECO:0000256" key="2">
    <source>
        <dbReference type="ARBA" id="ARBA00022598"/>
    </source>
</evidence>
<organism evidence="5 6">
    <name type="scientific">Camelliibacillus cellulosilyticus</name>
    <dbReference type="NCBI Taxonomy" id="2174486"/>
    <lineage>
        <taxon>Bacteria</taxon>
        <taxon>Bacillati</taxon>
        <taxon>Bacillota</taxon>
        <taxon>Bacilli</taxon>
        <taxon>Bacillales</taxon>
        <taxon>Sporolactobacillaceae</taxon>
        <taxon>Camelliibacillus</taxon>
    </lineage>
</organism>
<dbReference type="Proteomes" id="UP001596022">
    <property type="component" value="Unassembled WGS sequence"/>
</dbReference>
<dbReference type="Pfam" id="PF00501">
    <property type="entry name" value="AMP-binding"/>
    <property type="match status" value="1"/>
</dbReference>
<dbReference type="Pfam" id="PF13193">
    <property type="entry name" value="AMP-binding_C"/>
    <property type="match status" value="1"/>
</dbReference>
<gene>
    <name evidence="5" type="ORF">ACFO4N_12080</name>
</gene>
<name>A0ABV9GRX4_9BACL</name>
<dbReference type="Gene3D" id="3.40.50.12780">
    <property type="entry name" value="N-terminal domain of ligase-like"/>
    <property type="match status" value="1"/>
</dbReference>
<dbReference type="Gene3D" id="3.30.300.30">
    <property type="match status" value="1"/>
</dbReference>
<dbReference type="SUPFAM" id="SSF56801">
    <property type="entry name" value="Acetyl-CoA synthetase-like"/>
    <property type="match status" value="1"/>
</dbReference>
<evidence type="ECO:0000256" key="1">
    <source>
        <dbReference type="ARBA" id="ARBA00006432"/>
    </source>
</evidence>
<evidence type="ECO:0000259" key="4">
    <source>
        <dbReference type="Pfam" id="PF13193"/>
    </source>
</evidence>
<feature type="domain" description="AMP-dependent synthetase/ligase" evidence="3">
    <location>
        <begin position="33"/>
        <end position="403"/>
    </location>
</feature>
<evidence type="ECO:0000259" key="3">
    <source>
        <dbReference type="Pfam" id="PF00501"/>
    </source>
</evidence>
<dbReference type="InterPro" id="IPR025110">
    <property type="entry name" value="AMP-bd_C"/>
</dbReference>
<dbReference type="InterPro" id="IPR042099">
    <property type="entry name" value="ANL_N_sf"/>
</dbReference>
<comment type="similarity">
    <text evidence="1">Belongs to the ATP-dependent AMP-binding enzyme family.</text>
</comment>
<accession>A0ABV9GRX4</accession>
<proteinExistence type="inferred from homology"/>
<evidence type="ECO:0000313" key="5">
    <source>
        <dbReference type="EMBL" id="MFC4619450.1"/>
    </source>
</evidence>
<keyword evidence="2" id="KW-0436">Ligase</keyword>
<feature type="domain" description="AMP-binding enzyme C-terminal" evidence="4">
    <location>
        <begin position="455"/>
        <end position="531"/>
    </location>
</feature>
<dbReference type="InterPro" id="IPR020845">
    <property type="entry name" value="AMP-binding_CS"/>
</dbReference>
<dbReference type="EMBL" id="JBHSFW010000008">
    <property type="protein sequence ID" value="MFC4619450.1"/>
    <property type="molecule type" value="Genomic_DNA"/>
</dbReference>
<dbReference type="PANTHER" id="PTHR43201:SF5">
    <property type="entry name" value="MEDIUM-CHAIN ACYL-COA LIGASE ACSF2, MITOCHONDRIAL"/>
    <property type="match status" value="1"/>
</dbReference>
<sequence length="548" mass="60723">MYDFQGRTLTEERARQFFEQGLWTKESFVDVLKNNAERFPDLLHRDEQRRISYKELWQEVEAVAASLYEMGIRKGDTIGLQMPNTLDYVVAIFGAARIGAIAVLLQVDLGRDALIQSLKQVNAKAWILTGHYRGQALYETALEIQKELPSIKHVILQGDTSQSDANAIAFTSLRNSRAVLPKDIIDIHKPEALDAFVMVFTSGTTGSPKGIVHLHANYLWASRTLIDNFGYESTCGVLDLAPISHQTGMLAGVMMTVAIGGRILLLDRFSAGRALKWVEEEKPNFIIGAPPHVIHIANAPHLKSTNTSSVKVFIYAGAPVPSAVLQRLQEDGGIKVGAMFGWSEGFVAIANRPDDPIEAVSHTVGFPLHDIDIRLVDEDGADVQQGDTGELWSRGPNFCAGYYNNPAAARHQWDEDGWFHSGDLLRQDENGRFSFVARADDVINRGGTKIDPKSVEDVIAAHDAVERVTVVGAPHDTLGQQTVACIVLKDGAKPFTVQELRTFLGDHGLAKFQYPDRLEYFDELPMTHSGKIKNKDLRERFRLEAIGK</sequence>
<keyword evidence="6" id="KW-1185">Reference proteome</keyword>
<reference evidence="6" key="1">
    <citation type="journal article" date="2019" name="Int. J. Syst. Evol. Microbiol.">
        <title>The Global Catalogue of Microorganisms (GCM) 10K type strain sequencing project: providing services to taxonomists for standard genome sequencing and annotation.</title>
        <authorList>
            <consortium name="The Broad Institute Genomics Platform"/>
            <consortium name="The Broad Institute Genome Sequencing Center for Infectious Disease"/>
            <person name="Wu L."/>
            <person name="Ma J."/>
        </authorList>
    </citation>
    <scope>NUCLEOTIDE SEQUENCE [LARGE SCALE GENOMIC DNA]</scope>
    <source>
        <strain evidence="6">CGMCC 1.16306</strain>
    </source>
</reference>
<dbReference type="PANTHER" id="PTHR43201">
    <property type="entry name" value="ACYL-COA SYNTHETASE"/>
    <property type="match status" value="1"/>
</dbReference>
<dbReference type="PROSITE" id="PS00455">
    <property type="entry name" value="AMP_BINDING"/>
    <property type="match status" value="1"/>
</dbReference>
<dbReference type="InterPro" id="IPR000873">
    <property type="entry name" value="AMP-dep_synth/lig_dom"/>
</dbReference>
<dbReference type="RefSeq" id="WP_376846543.1">
    <property type="nucleotide sequence ID" value="NZ_JBHSFW010000008.1"/>
</dbReference>
<evidence type="ECO:0000313" key="6">
    <source>
        <dbReference type="Proteomes" id="UP001596022"/>
    </source>
</evidence>
<dbReference type="InterPro" id="IPR045851">
    <property type="entry name" value="AMP-bd_C_sf"/>
</dbReference>